<name>A0AAV4PG87_CAEEX</name>
<proteinExistence type="predicted"/>
<organism evidence="1 2">
    <name type="scientific">Caerostris extrusa</name>
    <name type="common">Bark spider</name>
    <name type="synonym">Caerostris bankana</name>
    <dbReference type="NCBI Taxonomy" id="172846"/>
    <lineage>
        <taxon>Eukaryota</taxon>
        <taxon>Metazoa</taxon>
        <taxon>Ecdysozoa</taxon>
        <taxon>Arthropoda</taxon>
        <taxon>Chelicerata</taxon>
        <taxon>Arachnida</taxon>
        <taxon>Araneae</taxon>
        <taxon>Araneomorphae</taxon>
        <taxon>Entelegynae</taxon>
        <taxon>Araneoidea</taxon>
        <taxon>Araneidae</taxon>
        <taxon>Caerostris</taxon>
    </lineage>
</organism>
<protein>
    <submittedName>
        <fullName evidence="1">Uncharacterized protein</fullName>
    </submittedName>
</protein>
<evidence type="ECO:0000313" key="1">
    <source>
        <dbReference type="EMBL" id="GIX96377.1"/>
    </source>
</evidence>
<dbReference type="EMBL" id="BPLR01004639">
    <property type="protein sequence ID" value="GIX96377.1"/>
    <property type="molecule type" value="Genomic_DNA"/>
</dbReference>
<dbReference type="Proteomes" id="UP001054945">
    <property type="component" value="Unassembled WGS sequence"/>
</dbReference>
<dbReference type="AlphaFoldDB" id="A0AAV4PG87"/>
<gene>
    <name evidence="1" type="ORF">CEXT_221571</name>
</gene>
<comment type="caution">
    <text evidence="1">The sequence shown here is derived from an EMBL/GenBank/DDBJ whole genome shotgun (WGS) entry which is preliminary data.</text>
</comment>
<reference evidence="1 2" key="1">
    <citation type="submission" date="2021-06" db="EMBL/GenBank/DDBJ databases">
        <title>Caerostris extrusa draft genome.</title>
        <authorList>
            <person name="Kono N."/>
            <person name="Arakawa K."/>
        </authorList>
    </citation>
    <scope>NUCLEOTIDE SEQUENCE [LARGE SCALE GENOMIC DNA]</scope>
</reference>
<evidence type="ECO:0000313" key="2">
    <source>
        <dbReference type="Proteomes" id="UP001054945"/>
    </source>
</evidence>
<keyword evidence="2" id="KW-1185">Reference proteome</keyword>
<accession>A0AAV4PG87</accession>
<sequence>MADLNASVLFARTPNMFIYELVKDKNKNRKKDVGGSQKYHQRDPNNPSRLMIDLIYDINILNETKIVPKFVSAIKHALHSVENLIYSNKVQA</sequence>